<dbReference type="AlphaFoldDB" id="A0A1J4K764"/>
<keyword evidence="3" id="KW-1185">Reference proteome</keyword>
<reference evidence="2" key="1">
    <citation type="submission" date="2016-10" db="EMBL/GenBank/DDBJ databases">
        <authorList>
            <person name="Benchimol M."/>
            <person name="Almeida L.G."/>
            <person name="Vasconcelos A.T."/>
            <person name="Perreira-Neves A."/>
            <person name="Rosa I.A."/>
            <person name="Tasca T."/>
            <person name="Bogo M.R."/>
            <person name="de Souza W."/>
        </authorList>
    </citation>
    <scope>NUCLEOTIDE SEQUENCE [LARGE SCALE GENOMIC DNA]</scope>
    <source>
        <strain evidence="2">K</strain>
    </source>
</reference>
<dbReference type="SUPFAM" id="SSF48403">
    <property type="entry name" value="Ankyrin repeat"/>
    <property type="match status" value="1"/>
</dbReference>
<dbReference type="Pfam" id="PF12796">
    <property type="entry name" value="Ank_2"/>
    <property type="match status" value="2"/>
</dbReference>
<dbReference type="PANTHER" id="PTHR44207">
    <property type="entry name" value="SURFACE ANTIGEN BSPA-LIKE-RELATED"/>
    <property type="match status" value="1"/>
</dbReference>
<dbReference type="Gene3D" id="1.25.40.20">
    <property type="entry name" value="Ankyrin repeat-containing domain"/>
    <property type="match status" value="2"/>
</dbReference>
<feature type="repeat" description="ANK" evidence="1">
    <location>
        <begin position="269"/>
        <end position="301"/>
    </location>
</feature>
<dbReference type="InterPro" id="IPR002110">
    <property type="entry name" value="Ankyrin_rpt"/>
</dbReference>
<dbReference type="VEuPathDB" id="TrichDB:TRFO_24563"/>
<dbReference type="PROSITE" id="PS50297">
    <property type="entry name" value="ANK_REP_REGION"/>
    <property type="match status" value="2"/>
</dbReference>
<proteinExistence type="predicted"/>
<evidence type="ECO:0000313" key="2">
    <source>
        <dbReference type="EMBL" id="OHT07305.1"/>
    </source>
</evidence>
<dbReference type="GeneID" id="94838525"/>
<dbReference type="RefSeq" id="XP_068360441.1">
    <property type="nucleotide sequence ID" value="XM_068503821.1"/>
</dbReference>
<keyword evidence="1" id="KW-0040">ANK repeat</keyword>
<evidence type="ECO:0000313" key="3">
    <source>
        <dbReference type="Proteomes" id="UP000179807"/>
    </source>
</evidence>
<accession>A0A1J4K764</accession>
<dbReference type="OrthoDB" id="194358at2759"/>
<feature type="repeat" description="ANK" evidence="1">
    <location>
        <begin position="203"/>
        <end position="235"/>
    </location>
</feature>
<dbReference type="Pfam" id="PF13637">
    <property type="entry name" value="Ank_4"/>
    <property type="match status" value="1"/>
</dbReference>
<sequence>MWGNAHFNINNPPAENEKKQYFKDNNKEIIEAIVKDDVDALSEIIEADGDSVNQEFGFDDQYLPRFLSSAPPIICVAAYFNAINIVQFLMSCGADLAKQDLLGRTVIHFAMTSCNLDIVRELDDGSIDFKTPDKNGNQPIHVACEFGFFDGVKYIHMKCGEDALLAMNNSLTIPLLVAAYNGHLEIIQFFKEIGLNILDCDSNGLNALHYACAGGQADVAKYLIENGMDVDRTGHDSDTPILYAAQNGNLETVKILVESGSKKYKQKNAKRSCLVEAASFGHADVIRYLVSMGADIYTTNSSGNSILSVAIDNNQPEVIKYLIKVGLKPHRSDFQKMLTNSFHDGNLELFKMVWKMIGNLSQSEYDNFLNLICPPNYFSSSDEPKEYKCVRYMIKKGVVFSSSAITSFLLKSYTRFYCPKDVLESLKKMSPSSFKRRAIITSWGRFY</sequence>
<dbReference type="InterPro" id="IPR036770">
    <property type="entry name" value="Ankyrin_rpt-contain_sf"/>
</dbReference>
<comment type="caution">
    <text evidence="2">The sequence shown here is derived from an EMBL/GenBank/DDBJ whole genome shotgun (WGS) entry which is preliminary data.</text>
</comment>
<dbReference type="EMBL" id="MLAK01000701">
    <property type="protein sequence ID" value="OHT07305.1"/>
    <property type="molecule type" value="Genomic_DNA"/>
</dbReference>
<gene>
    <name evidence="2" type="ORF">TRFO_24563</name>
</gene>
<feature type="repeat" description="ANK" evidence="1">
    <location>
        <begin position="236"/>
        <end position="268"/>
    </location>
</feature>
<dbReference type="PANTHER" id="PTHR44207:SF2">
    <property type="entry name" value="REPEAT PROTEIN, PUTATIVE-RELATED"/>
    <property type="match status" value="1"/>
</dbReference>
<dbReference type="SMART" id="SM00248">
    <property type="entry name" value="ANK"/>
    <property type="match status" value="9"/>
</dbReference>
<dbReference type="Proteomes" id="UP000179807">
    <property type="component" value="Unassembled WGS sequence"/>
</dbReference>
<evidence type="ECO:0000256" key="1">
    <source>
        <dbReference type="PROSITE-ProRule" id="PRU00023"/>
    </source>
</evidence>
<protein>
    <submittedName>
        <fullName evidence="2">Uncharacterized protein</fullName>
    </submittedName>
</protein>
<dbReference type="PROSITE" id="PS50088">
    <property type="entry name" value="ANK_REPEAT"/>
    <property type="match status" value="3"/>
</dbReference>
<organism evidence="2 3">
    <name type="scientific">Tritrichomonas foetus</name>
    <dbReference type="NCBI Taxonomy" id="1144522"/>
    <lineage>
        <taxon>Eukaryota</taxon>
        <taxon>Metamonada</taxon>
        <taxon>Parabasalia</taxon>
        <taxon>Tritrichomonadida</taxon>
        <taxon>Tritrichomonadidae</taxon>
        <taxon>Tritrichomonas</taxon>
    </lineage>
</organism>
<name>A0A1J4K764_9EUKA</name>